<dbReference type="Proteomes" id="UP000020529">
    <property type="component" value="Unassembled WGS sequence"/>
</dbReference>
<dbReference type="Gene3D" id="3.40.50.2000">
    <property type="entry name" value="Glycogen Phosphorylase B"/>
    <property type="match status" value="2"/>
</dbReference>
<sequence length="375" mass="43403">MPISVCYFTSKDDNDIRVFHKECVSLVKAGYDVTMVCPNAKCRIHQGVRIIGVEYNGKTERERFIVLPKLLFKKALEVNADIYQFNDPASISYGSKLKRMGKKVIFDAFEDHPSMWMNRGTGLKRLVYKFVGFVYKQYEMIKCKEFDAAIVCYHWTRDRFKKVNDNVELVLNFPLIDRDKVKERPLRTTNDIKICYAGTISDAWNIPTLINAIENLNDVKFNLAGWTDDELMGRMKSLIGWEKVNYFGKLPKQEVNEKVYSHSDIGVALYHYSPLCKGKIGNMSNNKLFEYLLMGMPVICTDFDLWKEVVEKNHCGICVNPSDANAIMEAIVYIQKNQKEAYQMGLNGQKAVLAEYNWDSQERILFSVYEKIVNK</sequence>
<dbReference type="PANTHER" id="PTHR12526">
    <property type="entry name" value="GLYCOSYLTRANSFERASE"/>
    <property type="match status" value="1"/>
</dbReference>
<keyword evidence="2 4" id="KW-0808">Transferase</keyword>
<dbReference type="PATRIC" id="fig|1339315.3.peg.381"/>
<evidence type="ECO:0000259" key="3">
    <source>
        <dbReference type="Pfam" id="PF00534"/>
    </source>
</evidence>
<protein>
    <submittedName>
        <fullName evidence="4">Glycosyl transferases group 1 family protein</fullName>
    </submittedName>
</protein>
<name>A0A015U0F9_BACFG</name>
<keyword evidence="1" id="KW-0328">Glycosyltransferase</keyword>
<feature type="domain" description="Glycosyl transferase family 1" evidence="3">
    <location>
        <begin position="178"/>
        <end position="350"/>
    </location>
</feature>
<dbReference type="EMBL" id="JGCY01000122">
    <property type="protein sequence ID" value="EXY76676.1"/>
    <property type="molecule type" value="Genomic_DNA"/>
</dbReference>
<dbReference type="AlphaFoldDB" id="A0A015U0F9"/>
<dbReference type="RefSeq" id="WP_008768187.1">
    <property type="nucleotide sequence ID" value="NZ_JGCY01000122.1"/>
</dbReference>
<evidence type="ECO:0000313" key="5">
    <source>
        <dbReference type="Proteomes" id="UP000020529"/>
    </source>
</evidence>
<organism evidence="4 5">
    <name type="scientific">Bacteroides fragilis str. 3988T(B)14</name>
    <dbReference type="NCBI Taxonomy" id="1339315"/>
    <lineage>
        <taxon>Bacteria</taxon>
        <taxon>Pseudomonadati</taxon>
        <taxon>Bacteroidota</taxon>
        <taxon>Bacteroidia</taxon>
        <taxon>Bacteroidales</taxon>
        <taxon>Bacteroidaceae</taxon>
        <taxon>Bacteroides</taxon>
    </lineage>
</organism>
<dbReference type="InterPro" id="IPR001296">
    <property type="entry name" value="Glyco_trans_1"/>
</dbReference>
<dbReference type="Pfam" id="PF00534">
    <property type="entry name" value="Glycos_transf_1"/>
    <property type="match status" value="1"/>
</dbReference>
<dbReference type="SUPFAM" id="SSF53756">
    <property type="entry name" value="UDP-Glycosyltransferase/glycogen phosphorylase"/>
    <property type="match status" value="1"/>
</dbReference>
<dbReference type="GO" id="GO:0016757">
    <property type="term" value="F:glycosyltransferase activity"/>
    <property type="evidence" value="ECO:0007669"/>
    <property type="project" value="UniProtKB-KW"/>
</dbReference>
<evidence type="ECO:0000256" key="2">
    <source>
        <dbReference type="ARBA" id="ARBA00022679"/>
    </source>
</evidence>
<gene>
    <name evidence="4" type="ORF">M124_4437</name>
</gene>
<comment type="caution">
    <text evidence="4">The sequence shown here is derived from an EMBL/GenBank/DDBJ whole genome shotgun (WGS) entry which is preliminary data.</text>
</comment>
<evidence type="ECO:0000313" key="4">
    <source>
        <dbReference type="EMBL" id="EXY76676.1"/>
    </source>
</evidence>
<accession>A0A015U0F9</accession>
<evidence type="ECO:0000256" key="1">
    <source>
        <dbReference type="ARBA" id="ARBA00022676"/>
    </source>
</evidence>
<proteinExistence type="predicted"/>
<reference evidence="4 5" key="1">
    <citation type="submission" date="2014-02" db="EMBL/GenBank/DDBJ databases">
        <authorList>
            <person name="Sears C."/>
            <person name="Carroll K."/>
            <person name="Sack B.R."/>
            <person name="Qadri F."/>
            <person name="Myers L.L."/>
            <person name="Chung G.-T."/>
            <person name="Escheverria P."/>
            <person name="Fraser C.M."/>
            <person name="Sadzewicz L."/>
            <person name="Shefchek K.A."/>
            <person name="Tallon L."/>
            <person name="Das S.P."/>
            <person name="Daugherty S."/>
            <person name="Mongodin E.F."/>
        </authorList>
    </citation>
    <scope>NUCLEOTIDE SEQUENCE [LARGE SCALE GENOMIC DNA]</scope>
    <source>
        <strain evidence="5">3988T(B)14</strain>
    </source>
</reference>
<dbReference type="PANTHER" id="PTHR12526:SF629">
    <property type="entry name" value="TEICHURONIC ACID BIOSYNTHESIS GLYCOSYLTRANSFERASE TUAH-RELATED"/>
    <property type="match status" value="1"/>
</dbReference>